<evidence type="ECO:0000256" key="1">
    <source>
        <dbReference type="SAM" id="MobiDB-lite"/>
    </source>
</evidence>
<feature type="compositionally biased region" description="Low complexity" evidence="1">
    <location>
        <begin position="160"/>
        <end position="178"/>
    </location>
</feature>
<name>B4NC99_DROWI</name>
<evidence type="ECO:0000313" key="3">
    <source>
        <dbReference type="Proteomes" id="UP000007798"/>
    </source>
</evidence>
<dbReference type="EMBL" id="CH964239">
    <property type="protein sequence ID" value="EDW82458.1"/>
    <property type="molecule type" value="Genomic_DNA"/>
</dbReference>
<dbReference type="OrthoDB" id="45963at2759"/>
<dbReference type="HOGENOM" id="CLU_1490530_0_0_1"/>
<reference evidence="2 3" key="1">
    <citation type="journal article" date="2007" name="Nature">
        <title>Evolution of genes and genomes on the Drosophila phylogeny.</title>
        <authorList>
            <consortium name="Drosophila 12 Genomes Consortium"/>
            <person name="Clark A.G."/>
            <person name="Eisen M.B."/>
            <person name="Smith D.R."/>
            <person name="Bergman C.M."/>
            <person name="Oliver B."/>
            <person name="Markow T.A."/>
            <person name="Kaufman T.C."/>
            <person name="Kellis M."/>
            <person name="Gelbart W."/>
            <person name="Iyer V.N."/>
            <person name="Pollard D.A."/>
            <person name="Sackton T.B."/>
            <person name="Larracuente A.M."/>
            <person name="Singh N.D."/>
            <person name="Abad J.P."/>
            <person name="Abt D.N."/>
            <person name="Adryan B."/>
            <person name="Aguade M."/>
            <person name="Akashi H."/>
            <person name="Anderson W.W."/>
            <person name="Aquadro C.F."/>
            <person name="Ardell D.H."/>
            <person name="Arguello R."/>
            <person name="Artieri C.G."/>
            <person name="Barbash D.A."/>
            <person name="Barker D."/>
            <person name="Barsanti P."/>
            <person name="Batterham P."/>
            <person name="Batzoglou S."/>
            <person name="Begun D."/>
            <person name="Bhutkar A."/>
            <person name="Blanco E."/>
            <person name="Bosak S.A."/>
            <person name="Bradley R.K."/>
            <person name="Brand A.D."/>
            <person name="Brent M.R."/>
            <person name="Brooks A.N."/>
            <person name="Brown R.H."/>
            <person name="Butlin R.K."/>
            <person name="Caggese C."/>
            <person name="Calvi B.R."/>
            <person name="Bernardo de Carvalho A."/>
            <person name="Caspi A."/>
            <person name="Castrezana S."/>
            <person name="Celniker S.E."/>
            <person name="Chang J.L."/>
            <person name="Chapple C."/>
            <person name="Chatterji S."/>
            <person name="Chinwalla A."/>
            <person name="Civetta A."/>
            <person name="Clifton S.W."/>
            <person name="Comeron J.M."/>
            <person name="Costello J.C."/>
            <person name="Coyne J.A."/>
            <person name="Daub J."/>
            <person name="David R.G."/>
            <person name="Delcher A.L."/>
            <person name="Delehaunty K."/>
            <person name="Do C.B."/>
            <person name="Ebling H."/>
            <person name="Edwards K."/>
            <person name="Eickbush T."/>
            <person name="Evans J.D."/>
            <person name="Filipski A."/>
            <person name="Findeiss S."/>
            <person name="Freyhult E."/>
            <person name="Fulton L."/>
            <person name="Fulton R."/>
            <person name="Garcia A.C."/>
            <person name="Gardiner A."/>
            <person name="Garfield D.A."/>
            <person name="Garvin B.E."/>
            <person name="Gibson G."/>
            <person name="Gilbert D."/>
            <person name="Gnerre S."/>
            <person name="Godfrey J."/>
            <person name="Good R."/>
            <person name="Gotea V."/>
            <person name="Gravely B."/>
            <person name="Greenberg A.J."/>
            <person name="Griffiths-Jones S."/>
            <person name="Gross S."/>
            <person name="Guigo R."/>
            <person name="Gustafson E.A."/>
            <person name="Haerty W."/>
            <person name="Hahn M.W."/>
            <person name="Halligan D.L."/>
            <person name="Halpern A.L."/>
            <person name="Halter G.M."/>
            <person name="Han M.V."/>
            <person name="Heger A."/>
            <person name="Hillier L."/>
            <person name="Hinrichs A.S."/>
            <person name="Holmes I."/>
            <person name="Hoskins R.A."/>
            <person name="Hubisz M.J."/>
            <person name="Hultmark D."/>
            <person name="Huntley M.A."/>
            <person name="Jaffe D.B."/>
            <person name="Jagadeeshan S."/>
            <person name="Jeck W.R."/>
            <person name="Johnson J."/>
            <person name="Jones C.D."/>
            <person name="Jordan W.C."/>
            <person name="Karpen G.H."/>
            <person name="Kataoka E."/>
            <person name="Keightley P.D."/>
            <person name="Kheradpour P."/>
            <person name="Kirkness E.F."/>
            <person name="Koerich L.B."/>
            <person name="Kristiansen K."/>
            <person name="Kudrna D."/>
            <person name="Kulathinal R.J."/>
            <person name="Kumar S."/>
            <person name="Kwok R."/>
            <person name="Lander E."/>
            <person name="Langley C.H."/>
            <person name="Lapoint R."/>
            <person name="Lazzaro B.P."/>
            <person name="Lee S.J."/>
            <person name="Levesque L."/>
            <person name="Li R."/>
            <person name="Lin C.F."/>
            <person name="Lin M.F."/>
            <person name="Lindblad-Toh K."/>
            <person name="Llopart A."/>
            <person name="Long M."/>
            <person name="Low L."/>
            <person name="Lozovsky E."/>
            <person name="Lu J."/>
            <person name="Luo M."/>
            <person name="Machado C.A."/>
            <person name="Makalowski W."/>
            <person name="Marzo M."/>
            <person name="Matsuda M."/>
            <person name="Matzkin L."/>
            <person name="McAllister B."/>
            <person name="McBride C.S."/>
            <person name="McKernan B."/>
            <person name="McKernan K."/>
            <person name="Mendez-Lago M."/>
            <person name="Minx P."/>
            <person name="Mollenhauer M.U."/>
            <person name="Montooth K."/>
            <person name="Mount S.M."/>
            <person name="Mu X."/>
            <person name="Myers E."/>
            <person name="Negre B."/>
            <person name="Newfeld S."/>
            <person name="Nielsen R."/>
            <person name="Noor M.A."/>
            <person name="O'Grady P."/>
            <person name="Pachter L."/>
            <person name="Papaceit M."/>
            <person name="Parisi M.J."/>
            <person name="Parisi M."/>
            <person name="Parts L."/>
            <person name="Pedersen J.S."/>
            <person name="Pesole G."/>
            <person name="Phillippy A.M."/>
            <person name="Ponting C.P."/>
            <person name="Pop M."/>
            <person name="Porcelli D."/>
            <person name="Powell J.R."/>
            <person name="Prohaska S."/>
            <person name="Pruitt K."/>
            <person name="Puig M."/>
            <person name="Quesneville H."/>
            <person name="Ram K.R."/>
            <person name="Rand D."/>
            <person name="Rasmussen M.D."/>
            <person name="Reed L.K."/>
            <person name="Reenan R."/>
            <person name="Reily A."/>
            <person name="Remington K.A."/>
            <person name="Rieger T.T."/>
            <person name="Ritchie M.G."/>
            <person name="Robin C."/>
            <person name="Rogers Y.H."/>
            <person name="Rohde C."/>
            <person name="Rozas J."/>
            <person name="Rubenfield M.J."/>
            <person name="Ruiz A."/>
            <person name="Russo S."/>
            <person name="Salzberg S.L."/>
            <person name="Sanchez-Gracia A."/>
            <person name="Saranga D.J."/>
            <person name="Sato H."/>
            <person name="Schaeffer S.W."/>
            <person name="Schatz M.C."/>
            <person name="Schlenke T."/>
            <person name="Schwartz R."/>
            <person name="Segarra C."/>
            <person name="Singh R.S."/>
            <person name="Sirot L."/>
            <person name="Sirota M."/>
            <person name="Sisneros N.B."/>
            <person name="Smith C.D."/>
            <person name="Smith T.F."/>
            <person name="Spieth J."/>
            <person name="Stage D.E."/>
            <person name="Stark A."/>
            <person name="Stephan W."/>
            <person name="Strausberg R.L."/>
            <person name="Strempel S."/>
            <person name="Sturgill D."/>
            <person name="Sutton G."/>
            <person name="Sutton G.G."/>
            <person name="Tao W."/>
            <person name="Teichmann S."/>
            <person name="Tobari Y.N."/>
            <person name="Tomimura Y."/>
            <person name="Tsolas J.M."/>
            <person name="Valente V.L."/>
            <person name="Venter E."/>
            <person name="Venter J.C."/>
            <person name="Vicario S."/>
            <person name="Vieira F.G."/>
            <person name="Vilella A.J."/>
            <person name="Villasante A."/>
            <person name="Walenz B."/>
            <person name="Wang J."/>
            <person name="Wasserman M."/>
            <person name="Watts T."/>
            <person name="Wilson D."/>
            <person name="Wilson R.K."/>
            <person name="Wing R.A."/>
            <person name="Wolfner M.F."/>
            <person name="Wong A."/>
            <person name="Wong G.K."/>
            <person name="Wu C.I."/>
            <person name="Wu G."/>
            <person name="Yamamoto D."/>
            <person name="Yang H.P."/>
            <person name="Yang S.P."/>
            <person name="Yorke J.A."/>
            <person name="Yoshida K."/>
            <person name="Zdobnov E."/>
            <person name="Zhang P."/>
            <person name="Zhang Y."/>
            <person name="Zimin A.V."/>
            <person name="Baldwin J."/>
            <person name="Abdouelleil A."/>
            <person name="Abdulkadir J."/>
            <person name="Abebe A."/>
            <person name="Abera B."/>
            <person name="Abreu J."/>
            <person name="Acer S.C."/>
            <person name="Aftuck L."/>
            <person name="Alexander A."/>
            <person name="An P."/>
            <person name="Anderson E."/>
            <person name="Anderson S."/>
            <person name="Arachi H."/>
            <person name="Azer M."/>
            <person name="Bachantsang P."/>
            <person name="Barry A."/>
            <person name="Bayul T."/>
            <person name="Berlin A."/>
            <person name="Bessette D."/>
            <person name="Bloom T."/>
            <person name="Blye J."/>
            <person name="Boguslavskiy L."/>
            <person name="Bonnet C."/>
            <person name="Boukhgalter B."/>
            <person name="Bourzgui I."/>
            <person name="Brown A."/>
            <person name="Cahill P."/>
            <person name="Channer S."/>
            <person name="Cheshatsang Y."/>
            <person name="Chuda L."/>
            <person name="Citroen M."/>
            <person name="Collymore A."/>
            <person name="Cooke P."/>
            <person name="Costello M."/>
            <person name="D'Aco K."/>
            <person name="Daza R."/>
            <person name="De Haan G."/>
            <person name="DeGray S."/>
            <person name="DeMaso C."/>
            <person name="Dhargay N."/>
            <person name="Dooley K."/>
            <person name="Dooley E."/>
            <person name="Doricent M."/>
            <person name="Dorje P."/>
            <person name="Dorjee K."/>
            <person name="Dupes A."/>
            <person name="Elong R."/>
            <person name="Falk J."/>
            <person name="Farina A."/>
            <person name="Faro S."/>
            <person name="Ferguson D."/>
            <person name="Fisher S."/>
            <person name="Foley C.D."/>
            <person name="Franke A."/>
            <person name="Friedrich D."/>
            <person name="Gadbois L."/>
            <person name="Gearin G."/>
            <person name="Gearin C.R."/>
            <person name="Giannoukos G."/>
            <person name="Goode T."/>
            <person name="Graham J."/>
            <person name="Grandbois E."/>
            <person name="Grewal S."/>
            <person name="Gyaltsen K."/>
            <person name="Hafez N."/>
            <person name="Hagos B."/>
            <person name="Hall J."/>
            <person name="Henson C."/>
            <person name="Hollinger A."/>
            <person name="Honan T."/>
            <person name="Huard M.D."/>
            <person name="Hughes L."/>
            <person name="Hurhula B."/>
            <person name="Husby M.E."/>
            <person name="Kamat A."/>
            <person name="Kanga B."/>
            <person name="Kashin S."/>
            <person name="Khazanovich D."/>
            <person name="Kisner P."/>
            <person name="Lance K."/>
            <person name="Lara M."/>
            <person name="Lee W."/>
            <person name="Lennon N."/>
            <person name="Letendre F."/>
            <person name="LeVine R."/>
            <person name="Lipovsky A."/>
            <person name="Liu X."/>
            <person name="Liu J."/>
            <person name="Liu S."/>
            <person name="Lokyitsang T."/>
            <person name="Lokyitsang Y."/>
            <person name="Lubonja R."/>
            <person name="Lui A."/>
            <person name="MacDonald P."/>
            <person name="Magnisalis V."/>
            <person name="Maru K."/>
            <person name="Matthews C."/>
            <person name="McCusker W."/>
            <person name="McDonough S."/>
            <person name="Mehta T."/>
            <person name="Meldrim J."/>
            <person name="Meneus L."/>
            <person name="Mihai O."/>
            <person name="Mihalev A."/>
            <person name="Mihova T."/>
            <person name="Mittelman R."/>
            <person name="Mlenga V."/>
            <person name="Montmayeur A."/>
            <person name="Mulrain L."/>
            <person name="Navidi A."/>
            <person name="Naylor J."/>
            <person name="Negash T."/>
            <person name="Nguyen T."/>
            <person name="Nguyen N."/>
            <person name="Nicol R."/>
            <person name="Norbu C."/>
            <person name="Norbu N."/>
            <person name="Novod N."/>
            <person name="O'Neill B."/>
            <person name="Osman S."/>
            <person name="Markiewicz E."/>
            <person name="Oyono O.L."/>
            <person name="Patti C."/>
            <person name="Phunkhang P."/>
            <person name="Pierre F."/>
            <person name="Priest M."/>
            <person name="Raghuraman S."/>
            <person name="Rege F."/>
            <person name="Reyes R."/>
            <person name="Rise C."/>
            <person name="Rogov P."/>
            <person name="Ross K."/>
            <person name="Ryan E."/>
            <person name="Settipalli S."/>
            <person name="Shea T."/>
            <person name="Sherpa N."/>
            <person name="Shi L."/>
            <person name="Shih D."/>
            <person name="Sparrow T."/>
            <person name="Spaulding J."/>
            <person name="Stalker J."/>
            <person name="Stange-Thomann N."/>
            <person name="Stavropoulos S."/>
            <person name="Stone C."/>
            <person name="Strader C."/>
            <person name="Tesfaye S."/>
            <person name="Thomson T."/>
            <person name="Thoulutsang Y."/>
            <person name="Thoulutsang D."/>
            <person name="Topham K."/>
            <person name="Topping I."/>
            <person name="Tsamla T."/>
            <person name="Vassiliev H."/>
            <person name="Vo A."/>
            <person name="Wangchuk T."/>
            <person name="Wangdi T."/>
            <person name="Weiand M."/>
            <person name="Wilkinson J."/>
            <person name="Wilson A."/>
            <person name="Yadav S."/>
            <person name="Young G."/>
            <person name="Yu Q."/>
            <person name="Zembek L."/>
            <person name="Zhong D."/>
            <person name="Zimmer A."/>
            <person name="Zwirko Z."/>
            <person name="Jaffe D.B."/>
            <person name="Alvarez P."/>
            <person name="Brockman W."/>
            <person name="Butler J."/>
            <person name="Chin C."/>
            <person name="Gnerre S."/>
            <person name="Grabherr M."/>
            <person name="Kleber M."/>
            <person name="Mauceli E."/>
            <person name="MacCallum I."/>
        </authorList>
    </citation>
    <scope>NUCLEOTIDE SEQUENCE [LARGE SCALE GENOMIC DNA]</scope>
    <source>
        <strain evidence="3">Tucson 14030-0811.24</strain>
    </source>
</reference>
<dbReference type="FunCoup" id="B4NC99">
    <property type="interactions" value="9"/>
</dbReference>
<accession>B4NC99</accession>
<dbReference type="InParanoid" id="B4NC99"/>
<dbReference type="STRING" id="7260.B4NC99"/>
<dbReference type="eggNOG" id="ENOG502RYW3">
    <property type="taxonomic scope" value="Eukaryota"/>
</dbReference>
<dbReference type="Proteomes" id="UP000007798">
    <property type="component" value="Unassembled WGS sequence"/>
</dbReference>
<protein>
    <submittedName>
        <fullName evidence="2">Uncharacterized protein</fullName>
    </submittedName>
</protein>
<dbReference type="PANTHER" id="PTHR31206">
    <property type="entry name" value="LP10445P"/>
    <property type="match status" value="1"/>
</dbReference>
<keyword evidence="3" id="KW-1185">Reference proteome</keyword>
<proteinExistence type="predicted"/>
<dbReference type="InterPro" id="IPR028260">
    <property type="entry name" value="FAM177"/>
</dbReference>
<dbReference type="KEGG" id="dwi:6648693"/>
<feature type="compositionally biased region" description="Low complexity" evidence="1">
    <location>
        <begin position="139"/>
        <end position="153"/>
    </location>
</feature>
<dbReference type="AlphaFoldDB" id="B4NC99"/>
<feature type="region of interest" description="Disordered" evidence="1">
    <location>
        <begin position="125"/>
        <end position="178"/>
    </location>
</feature>
<dbReference type="PhylomeDB" id="B4NC99"/>
<sequence length="178" mass="19642">MAMNVERITSANGLAANGLSNISETDNISAMELQSNRRMLYFSDGCMEELSSSESENEMDVPDRSLDVQLNEREMALGPRLRYKASKVGNKFLAGLDYVGGGLASFLGITNSKYASELEYYKRSQHEHAGQQDEEELDNNWQTRNNNNQQNRNDAIVVCAPAPTSSSPSSALAPPTRQ</sequence>
<organism evidence="2 3">
    <name type="scientific">Drosophila willistoni</name>
    <name type="common">Fruit fly</name>
    <dbReference type="NCBI Taxonomy" id="7260"/>
    <lineage>
        <taxon>Eukaryota</taxon>
        <taxon>Metazoa</taxon>
        <taxon>Ecdysozoa</taxon>
        <taxon>Arthropoda</taxon>
        <taxon>Hexapoda</taxon>
        <taxon>Insecta</taxon>
        <taxon>Pterygota</taxon>
        <taxon>Neoptera</taxon>
        <taxon>Endopterygota</taxon>
        <taxon>Diptera</taxon>
        <taxon>Brachycera</taxon>
        <taxon>Muscomorpha</taxon>
        <taxon>Ephydroidea</taxon>
        <taxon>Drosophilidae</taxon>
        <taxon>Drosophila</taxon>
        <taxon>Sophophora</taxon>
    </lineage>
</organism>
<evidence type="ECO:0000313" key="2">
    <source>
        <dbReference type="EMBL" id="EDW82458.1"/>
    </source>
</evidence>
<gene>
    <name evidence="2" type="primary">Dwil\GK25121</name>
    <name evidence="2" type="ORF">Dwil_GK25121</name>
</gene>
<dbReference type="Pfam" id="PF14774">
    <property type="entry name" value="FAM177"/>
    <property type="match status" value="1"/>
</dbReference>
<dbReference type="PANTHER" id="PTHR31206:SF1">
    <property type="entry name" value="LP10445P"/>
    <property type="match status" value="1"/>
</dbReference>
<dbReference type="OMA" id="KCYDVHL"/>